<dbReference type="PANTHER" id="PTHR13715">
    <property type="entry name" value="RYANODINE RECEPTOR AND IP3 RECEPTOR"/>
    <property type="match status" value="1"/>
</dbReference>
<keyword evidence="2" id="KW-0813">Transport</keyword>
<dbReference type="WBParaSite" id="maker-uti_cns_0017891-snap-gene-0.2-mRNA-1">
    <property type="protein sequence ID" value="maker-uti_cns_0017891-snap-gene-0.2-mRNA-1"/>
    <property type="gene ID" value="maker-uti_cns_0017891-snap-gene-0.2"/>
</dbReference>
<dbReference type="PROSITE" id="PS50919">
    <property type="entry name" value="MIR"/>
    <property type="match status" value="1"/>
</dbReference>
<dbReference type="Gene3D" id="2.80.10.50">
    <property type="match status" value="3"/>
</dbReference>
<dbReference type="Gene3D" id="2.30.42.10">
    <property type="match status" value="1"/>
</dbReference>
<evidence type="ECO:0000256" key="1">
    <source>
        <dbReference type="ARBA" id="ARBA00022737"/>
    </source>
</evidence>
<keyword evidence="2" id="KW-0106">Calcium</keyword>
<dbReference type="GO" id="GO:0070679">
    <property type="term" value="F:inositol 1,4,5 trisphosphate binding"/>
    <property type="evidence" value="ECO:0007669"/>
    <property type="project" value="UniProtKB-UniRule"/>
</dbReference>
<dbReference type="SUPFAM" id="SSF50156">
    <property type="entry name" value="PDZ domain-like"/>
    <property type="match status" value="1"/>
</dbReference>
<comment type="function">
    <text evidence="2">Receptor for inositol 1,4,5-trisphosphate, a second messenger that mediates the release of intracellular calcium.</text>
</comment>
<evidence type="ECO:0000259" key="4">
    <source>
        <dbReference type="PROSITE" id="PS50919"/>
    </source>
</evidence>
<dbReference type="PANTHER" id="PTHR13715:SF102">
    <property type="entry name" value="INOSITOL 1,4,5-TRISPHOSPHATE RECEPTOR"/>
    <property type="match status" value="1"/>
</dbReference>
<comment type="similarity">
    <text evidence="2">Belongs to the InsP3 receptor family.</text>
</comment>
<dbReference type="Gene3D" id="1.25.10.30">
    <property type="entry name" value="IP3 receptor type 1 binding core, RIH domain"/>
    <property type="match status" value="1"/>
</dbReference>
<keyword evidence="2" id="KW-1071">Ligand-gated ion channel</keyword>
<dbReference type="InterPro" id="IPR000699">
    <property type="entry name" value="RIH_dom"/>
</dbReference>
<dbReference type="GO" id="GO:0030667">
    <property type="term" value="C:secretory granule membrane"/>
    <property type="evidence" value="ECO:0007669"/>
    <property type="project" value="TreeGrafter"/>
</dbReference>
<comment type="subcellular location">
    <subcellularLocation>
        <location evidence="2">Endoplasmic reticulum membrane</location>
        <topology evidence="2">Multi-pass membrane protein</topology>
    </subcellularLocation>
</comment>
<keyword evidence="5" id="KW-1185">Reference proteome</keyword>
<dbReference type="InterPro" id="IPR000493">
    <property type="entry name" value="InsP3_rcpt"/>
</dbReference>
<dbReference type="Pfam" id="PF02815">
    <property type="entry name" value="MIR"/>
    <property type="match status" value="1"/>
</dbReference>
<dbReference type="CDD" id="cd23277">
    <property type="entry name" value="beta-trefoil_MIR_ITPR"/>
    <property type="match status" value="1"/>
</dbReference>
<dbReference type="InterPro" id="IPR035910">
    <property type="entry name" value="RyR/IP3R_RIH_dom_sf"/>
</dbReference>
<dbReference type="InterPro" id="IPR036300">
    <property type="entry name" value="MIR_dom_sf"/>
</dbReference>
<keyword evidence="2" id="KW-0107">Calcium channel</keyword>
<dbReference type="Pfam" id="PF01365">
    <property type="entry name" value="RYDR_ITPR"/>
    <property type="match status" value="1"/>
</dbReference>
<feature type="domain" description="MIR" evidence="4">
    <location>
        <begin position="604"/>
        <end position="658"/>
    </location>
</feature>
<dbReference type="InterPro" id="IPR015925">
    <property type="entry name" value="Ryanodine_IP3_receptor"/>
</dbReference>
<dbReference type="SUPFAM" id="SSF82109">
    <property type="entry name" value="MIR domain"/>
    <property type="match status" value="2"/>
</dbReference>
<keyword evidence="1" id="KW-0677">Repeat</keyword>
<proteinExistence type="inferred from homology"/>
<accession>A0A1I8IWE4</accession>
<protein>
    <recommendedName>
        <fullName evidence="2">Inositol 1,4,5-trisphosphate receptor</fullName>
    </recommendedName>
</protein>
<dbReference type="PRINTS" id="PR00779">
    <property type="entry name" value="INSP3RECEPTR"/>
</dbReference>
<comment type="domain">
    <text evidence="2">The receptor contains a calcium channel in its C-terminal extremity. Its large N-terminal cytoplasmic region has the ligand-binding site in the N-terminus and modulatory sites in the middle portion immediately upstream of the channel region.</text>
</comment>
<dbReference type="InterPro" id="IPR036034">
    <property type="entry name" value="PDZ_sf"/>
</dbReference>
<sequence>MKMAKRKLLLSTFQHDSGTDTGFGNDARHFGIDASTITEPVSAGVRKTQPTLGLAIEGGANTRQTLPRIINVQLPEQGSLIVQGPHDARTAVISAPVTQTWCSAYDCAELRVGQVILAVDGMPMKGLEHKQAARAIAEAFRSSRPVMQLTPNNNNNRVRCQFAKAASDGALRSLGANKGRTAGRVRGAGVSQQTVDVAPSPRLSPPHLLHRLRTVGLGADDVACQLESPTAQQIARTGQAGAMIERRVGDSLVADLEGGAQQASVRRVDLSLERVSALYNRTVSITAWNSAALWRSGKSSATPQILADVGNQTAEVDELLTSWKLTRLSVSASAEDCSLGVHDGLLRVDHQADARRNGNQPIQLSLGALDGRGQQGEVIGVAKHAEPSLRLASTHASPQQEAVVVGRQSSPINRNGASVSPWSTPEDVSKKSDRPSGVETAAVVPWYSAMTAEISSSGTLYARSTSGSASLTTESKAFLKSTKIRIRVNWRMRASSMTRRRARICVTVPRWGRNPFCSGRSGFLHIGDIISLYAEGGGGSTGFISTLGLVDDRCIVQPSEGDLYNPPKKFRDCLFQICPSFRYSAQKQFWKAARNPISSAPDAVLVVQYGNVVQLLHLKSNKFLTVNKRLPALVEKNSMRVMLDANGNEGSWFYIQPYYKLRSAGDQVIVGDKVTLCPVNAGQPLHASTYDLVDNPGCKEVNSVNCNTCWKMVLFMESQQAGSAEKWRRCRLFHAEQEKFLTGDEYQKKSVVFLRKTLRTSATAATSSKALWEVEVIQNDACRGGPGLWKSLFRFKHLATGNYLAAELDEDDTPDPMRTKLRGDPSRSVCQLVFVPHGHDICSIFELDPTSVTRPDNLVPRSSFVRLKHLCTGTWVHATGIPIDKGEDLPVMNKVGCASLREDNEAFAIVQVSPQEVRDLDFATDSARYLNLLVRKLEKSGMAPNDRKFLTNLLGDIIFFLASQENNGGDPLMVEMGKEIDRDRQKLIREQNILKEVFKILKAPFQPQPQQQLSPSPSAAADAHPAVMKMSDLLDPKHQPYRHVCRLCYHLIKLSQESYRKNQEYIAKQFPFMQKQIGYGVLAEDTITALLHSNRKLLEKHITDQEINTFVALEHICQCVLNDANKDILINTEL</sequence>
<keyword evidence="2" id="KW-0406">Ion transport</keyword>
<dbReference type="GO" id="GO:0005886">
    <property type="term" value="C:plasma membrane"/>
    <property type="evidence" value="ECO:0007669"/>
    <property type="project" value="TreeGrafter"/>
</dbReference>
<dbReference type="GO" id="GO:0016529">
    <property type="term" value="C:sarcoplasmic reticulum"/>
    <property type="evidence" value="ECO:0007669"/>
    <property type="project" value="TreeGrafter"/>
</dbReference>
<reference evidence="6" key="1">
    <citation type="submission" date="2016-11" db="UniProtKB">
        <authorList>
            <consortium name="WormBaseParasite"/>
        </authorList>
    </citation>
    <scope>IDENTIFICATION</scope>
</reference>
<feature type="region of interest" description="Disordered" evidence="3">
    <location>
        <begin position="392"/>
        <end position="436"/>
    </location>
</feature>
<dbReference type="Proteomes" id="UP000095280">
    <property type="component" value="Unplaced"/>
</dbReference>
<keyword evidence="2" id="KW-0256">Endoplasmic reticulum</keyword>
<evidence type="ECO:0000256" key="3">
    <source>
        <dbReference type="SAM" id="MobiDB-lite"/>
    </source>
</evidence>
<feature type="compositionally biased region" description="Polar residues" evidence="3">
    <location>
        <begin position="407"/>
        <end position="423"/>
    </location>
</feature>
<keyword evidence="2" id="KW-0472">Membrane</keyword>
<dbReference type="FunFam" id="2.80.10.50:FF:000005">
    <property type="entry name" value="Inositol 1,4,5-trisphosphate receptor type 2"/>
    <property type="match status" value="1"/>
</dbReference>
<dbReference type="GO" id="GO:0035091">
    <property type="term" value="F:phosphatidylinositol binding"/>
    <property type="evidence" value="ECO:0007669"/>
    <property type="project" value="TreeGrafter"/>
</dbReference>
<dbReference type="Pfam" id="PF08709">
    <property type="entry name" value="Ins145_P3_rec"/>
    <property type="match status" value="1"/>
</dbReference>
<dbReference type="GO" id="GO:0051209">
    <property type="term" value="P:release of sequestered calcium ion into cytosol"/>
    <property type="evidence" value="ECO:0007669"/>
    <property type="project" value="UniProtKB-UniRule"/>
</dbReference>
<dbReference type="GO" id="GO:0005509">
    <property type="term" value="F:calcium ion binding"/>
    <property type="evidence" value="ECO:0007669"/>
    <property type="project" value="TreeGrafter"/>
</dbReference>
<organism evidence="5 6">
    <name type="scientific">Macrostomum lignano</name>
    <dbReference type="NCBI Taxonomy" id="282301"/>
    <lineage>
        <taxon>Eukaryota</taxon>
        <taxon>Metazoa</taxon>
        <taxon>Spiralia</taxon>
        <taxon>Lophotrochozoa</taxon>
        <taxon>Platyhelminthes</taxon>
        <taxon>Rhabditophora</taxon>
        <taxon>Macrostomorpha</taxon>
        <taxon>Macrostomida</taxon>
        <taxon>Macrostomidae</taxon>
        <taxon>Macrostomum</taxon>
    </lineage>
</organism>
<evidence type="ECO:0000313" key="6">
    <source>
        <dbReference type="WBParaSite" id="maker-uti_cns_0017891-snap-gene-0.2-mRNA-1"/>
    </source>
</evidence>
<evidence type="ECO:0000313" key="5">
    <source>
        <dbReference type="Proteomes" id="UP000095280"/>
    </source>
</evidence>
<name>A0A1I8IWE4_9PLAT</name>
<feature type="compositionally biased region" description="Basic and acidic residues" evidence="3">
    <location>
        <begin position="427"/>
        <end position="436"/>
    </location>
</feature>
<comment type="subunit">
    <text evidence="2">Homotetramer.</text>
</comment>
<dbReference type="SMART" id="SM00472">
    <property type="entry name" value="MIR"/>
    <property type="match status" value="4"/>
</dbReference>
<dbReference type="InterPro" id="IPR016093">
    <property type="entry name" value="MIR_motif"/>
</dbReference>
<dbReference type="GO" id="GO:0005220">
    <property type="term" value="F:inositol 1,4,5-trisphosphate-gated calcium channel activity"/>
    <property type="evidence" value="ECO:0007669"/>
    <property type="project" value="UniProtKB-UniRule"/>
</dbReference>
<feature type="region of interest" description="Disordered" evidence="3">
    <location>
        <begin position="182"/>
        <end position="204"/>
    </location>
</feature>
<keyword evidence="2" id="KW-0407">Ion channel</keyword>
<dbReference type="GO" id="GO:0005789">
    <property type="term" value="C:endoplasmic reticulum membrane"/>
    <property type="evidence" value="ECO:0007669"/>
    <property type="project" value="UniProtKB-SubCell"/>
</dbReference>
<dbReference type="SUPFAM" id="SSF100909">
    <property type="entry name" value="IP3 receptor type 1 binding core, domain 2"/>
    <property type="match status" value="1"/>
</dbReference>
<evidence type="ECO:0000256" key="2">
    <source>
        <dbReference type="RuleBase" id="RU368044"/>
    </source>
</evidence>
<dbReference type="AlphaFoldDB" id="A0A1I8IWE4"/>
<dbReference type="InterPro" id="IPR014821">
    <property type="entry name" value="Ins145_P3_rcpt"/>
</dbReference>
<keyword evidence="2" id="KW-0675">Receptor</keyword>
<keyword evidence="2" id="KW-0109">Calcium transport</keyword>